<dbReference type="Pfam" id="PF06838">
    <property type="entry name" value="Met_gamma_lyase"/>
    <property type="match status" value="1"/>
</dbReference>
<name>A0ABR7MZH4_9FIRM</name>
<dbReference type="Proteomes" id="UP000606193">
    <property type="component" value="Unassembled WGS sequence"/>
</dbReference>
<reference evidence="1 2" key="1">
    <citation type="submission" date="2020-08" db="EMBL/GenBank/DDBJ databases">
        <title>Genome public.</title>
        <authorList>
            <person name="Liu C."/>
            <person name="Sun Q."/>
        </authorList>
    </citation>
    <scope>NUCLEOTIDE SEQUENCE [LARGE SCALE GENOMIC DNA]</scope>
    <source>
        <strain evidence="1 2">NSJ-37</strain>
    </source>
</reference>
<dbReference type="InterPro" id="IPR015424">
    <property type="entry name" value="PyrdxlP-dep_Trfase"/>
</dbReference>
<evidence type="ECO:0000313" key="1">
    <source>
        <dbReference type="EMBL" id="MBC8561763.1"/>
    </source>
</evidence>
<protein>
    <submittedName>
        <fullName evidence="1">Methionine gamma-lyase family protein</fullName>
    </submittedName>
</protein>
<dbReference type="SUPFAM" id="SSF53383">
    <property type="entry name" value="PLP-dependent transferases"/>
    <property type="match status" value="1"/>
</dbReference>
<dbReference type="PANTHER" id="PTHR46658:SF1">
    <property type="entry name" value="CYS OR MET METABOLISM PYRIDOXAL-PHOSPHATE-DEPENDENT ENZYME"/>
    <property type="match status" value="1"/>
</dbReference>
<keyword evidence="2" id="KW-1185">Reference proteome</keyword>
<sequence length="428" mass="46411">MELQDWYKEAGISEKVYDFCSKIEAGLKERFEAIDRTAEYNQMKVLRAMQKHKVSAGCFESSTGYGYDDLGRETLEDVYASVFETESALVRPQLTCGTHALTVALSANLRPGDELLSPVGKPYDTLEGVIGIGDNAAPGSLKEFGVVYRQVDLKEDGSFDFEGIREALNDRTKLVTIQRSKGYATRPTLSVARIGELISFIKSIRPDVICMVDNCYGEFVERIEPTQVGADMCVGSLIKNPGGGLAPIGGYIVGRQDLIDMCAYRLTAPGLGKEVGATLGLNRSFFQGFFMAPCVAASALKGAIFAANIYERLGFQVVPNSTESRHDIIQAVTLGSAEGVIAFCKGIQSGSPVDSHVAPEPYAMPGYHSDVIMAAGAFVQGSSIELSADGPIEPPYAVYFQGGLTWYHAKFGIMMSVQYMENEHLLSL</sequence>
<comment type="caution">
    <text evidence="1">The sequence shown here is derived from an EMBL/GenBank/DDBJ whole genome shotgun (WGS) entry which is preliminary data.</text>
</comment>
<dbReference type="InterPro" id="IPR015421">
    <property type="entry name" value="PyrdxlP-dep_Trfase_major"/>
</dbReference>
<organism evidence="1 2">
    <name type="scientific">Jutongia huaianensis</name>
    <dbReference type="NCBI Taxonomy" id="2763668"/>
    <lineage>
        <taxon>Bacteria</taxon>
        <taxon>Bacillati</taxon>
        <taxon>Bacillota</taxon>
        <taxon>Clostridia</taxon>
        <taxon>Lachnospirales</taxon>
        <taxon>Lachnospiraceae</taxon>
        <taxon>Jutongia</taxon>
    </lineage>
</organism>
<dbReference type="EMBL" id="JACRSX010000003">
    <property type="protein sequence ID" value="MBC8561763.1"/>
    <property type="molecule type" value="Genomic_DNA"/>
</dbReference>
<accession>A0ABR7MZH4</accession>
<dbReference type="RefSeq" id="WP_022464768.1">
    <property type="nucleotide sequence ID" value="NZ_JACRSX010000003.1"/>
</dbReference>
<gene>
    <name evidence="1" type="ORF">H8704_03825</name>
</gene>
<dbReference type="InterPro" id="IPR009651">
    <property type="entry name" value="Met_g_lyase_put"/>
</dbReference>
<proteinExistence type="predicted"/>
<dbReference type="Gene3D" id="3.40.640.10">
    <property type="entry name" value="Type I PLP-dependent aspartate aminotransferase-like (Major domain)"/>
    <property type="match status" value="1"/>
</dbReference>
<dbReference type="PANTHER" id="PTHR46658">
    <property type="entry name" value="CYS OR MET METABOLISM PYRIDOXAL-PHOSPHATE-DEPENDENT ENZYME"/>
    <property type="match status" value="1"/>
</dbReference>
<dbReference type="Gene3D" id="3.90.1150.60">
    <property type="entry name" value="Methioning gamme-lyase, C-terminal domain"/>
    <property type="match status" value="1"/>
</dbReference>
<evidence type="ECO:0000313" key="2">
    <source>
        <dbReference type="Proteomes" id="UP000606193"/>
    </source>
</evidence>